<evidence type="ECO:0000256" key="3">
    <source>
        <dbReference type="ARBA" id="ARBA00022491"/>
    </source>
</evidence>
<name>A0A5S6R3I7_TRIMR</name>
<feature type="region of interest" description="Disordered" evidence="24">
    <location>
        <begin position="791"/>
        <end position="848"/>
    </location>
</feature>
<keyword evidence="13" id="KW-0804">Transcription</keyword>
<dbReference type="InterPro" id="IPR001878">
    <property type="entry name" value="Znf_CCHC"/>
</dbReference>
<organism evidence="26 27">
    <name type="scientific">Trichuris muris</name>
    <name type="common">Mouse whipworm</name>
    <dbReference type="NCBI Taxonomy" id="70415"/>
    <lineage>
        <taxon>Eukaryota</taxon>
        <taxon>Metazoa</taxon>
        <taxon>Ecdysozoa</taxon>
        <taxon>Nematoda</taxon>
        <taxon>Enoplea</taxon>
        <taxon>Dorylaimia</taxon>
        <taxon>Trichinellida</taxon>
        <taxon>Trichuridae</taxon>
        <taxon>Trichuris</taxon>
    </lineage>
</organism>
<keyword evidence="7" id="KW-0747">Spliceosome</keyword>
<feature type="domain" description="CCHC-type" evidence="25">
    <location>
        <begin position="512"/>
        <end position="527"/>
    </location>
</feature>
<dbReference type="PROSITE" id="PS50158">
    <property type="entry name" value="ZF_CCHC"/>
    <property type="match status" value="1"/>
</dbReference>
<feature type="compositionally biased region" description="Polar residues" evidence="24">
    <location>
        <begin position="216"/>
        <end position="231"/>
    </location>
</feature>
<keyword evidence="15" id="KW-0539">Nucleus</keyword>
<feature type="compositionally biased region" description="Pro residues" evidence="24">
    <location>
        <begin position="812"/>
        <end position="825"/>
    </location>
</feature>
<evidence type="ECO:0000256" key="14">
    <source>
        <dbReference type="ARBA" id="ARBA00023187"/>
    </source>
</evidence>
<evidence type="ECO:0000256" key="22">
    <source>
        <dbReference type="PROSITE-ProRule" id="PRU00047"/>
    </source>
</evidence>
<feature type="compositionally biased region" description="Polar residues" evidence="24">
    <location>
        <begin position="16"/>
        <end position="25"/>
    </location>
</feature>
<feature type="compositionally biased region" description="Pro residues" evidence="24">
    <location>
        <begin position="838"/>
        <end position="848"/>
    </location>
</feature>
<dbReference type="SMART" id="SM00322">
    <property type="entry name" value="KH"/>
    <property type="match status" value="1"/>
</dbReference>
<dbReference type="PROSITE" id="PS50084">
    <property type="entry name" value="KH_TYPE_1"/>
    <property type="match status" value="1"/>
</dbReference>
<evidence type="ECO:0000256" key="23">
    <source>
        <dbReference type="PROSITE-ProRule" id="PRU00117"/>
    </source>
</evidence>
<evidence type="ECO:0000256" key="11">
    <source>
        <dbReference type="ARBA" id="ARBA00022990"/>
    </source>
</evidence>
<dbReference type="Gene3D" id="3.30.1370.10">
    <property type="entry name" value="K Homology domain, type 1"/>
    <property type="match status" value="1"/>
</dbReference>
<keyword evidence="9" id="KW-0862">Zinc</keyword>
<evidence type="ECO:0000256" key="1">
    <source>
        <dbReference type="ARBA" id="ARBA00004123"/>
    </source>
</evidence>
<proteinExistence type="inferred from homology"/>
<dbReference type="Pfam" id="PF16275">
    <property type="entry name" value="SF1-HH"/>
    <property type="match status" value="1"/>
</dbReference>
<feature type="compositionally biased region" description="Pro residues" evidence="24">
    <location>
        <begin position="793"/>
        <end position="805"/>
    </location>
</feature>
<dbReference type="GO" id="GO:0019899">
    <property type="term" value="F:enzyme binding"/>
    <property type="evidence" value="ECO:0007669"/>
    <property type="project" value="UniProtKB-ARBA"/>
</dbReference>
<dbReference type="InterPro" id="IPR004087">
    <property type="entry name" value="KH_dom"/>
</dbReference>
<evidence type="ECO:0000256" key="21">
    <source>
        <dbReference type="ARBA" id="ARBA00083224"/>
    </source>
</evidence>
<evidence type="ECO:0000256" key="9">
    <source>
        <dbReference type="ARBA" id="ARBA00022833"/>
    </source>
</evidence>
<evidence type="ECO:0000256" key="10">
    <source>
        <dbReference type="ARBA" id="ARBA00022884"/>
    </source>
</evidence>
<dbReference type="PANTHER" id="PTHR11208:SF45">
    <property type="entry name" value="SPLICING FACTOR 1"/>
    <property type="match status" value="1"/>
</dbReference>
<feature type="compositionally biased region" description="Basic residues" evidence="24">
    <location>
        <begin position="146"/>
        <end position="157"/>
    </location>
</feature>
<dbReference type="Gene3D" id="4.10.60.10">
    <property type="entry name" value="Zinc finger, CCHC-type"/>
    <property type="match status" value="1"/>
</dbReference>
<evidence type="ECO:0000313" key="27">
    <source>
        <dbReference type="WBParaSite" id="TMUE_3000013988.1"/>
    </source>
</evidence>
<feature type="compositionally biased region" description="Basic residues" evidence="24">
    <location>
        <begin position="109"/>
        <end position="131"/>
    </location>
</feature>
<evidence type="ECO:0000256" key="17">
    <source>
        <dbReference type="ARBA" id="ARBA00074240"/>
    </source>
</evidence>
<feature type="region of interest" description="Disordered" evidence="24">
    <location>
        <begin position="291"/>
        <end position="311"/>
    </location>
</feature>
<keyword evidence="3" id="KW-0678">Repressor</keyword>
<evidence type="ECO:0000256" key="16">
    <source>
        <dbReference type="ARBA" id="ARBA00055181"/>
    </source>
</evidence>
<keyword evidence="8 22" id="KW-0863">Zinc-finger</keyword>
<dbReference type="InterPro" id="IPR045071">
    <property type="entry name" value="BBP-like"/>
</dbReference>
<dbReference type="GO" id="GO:0006397">
    <property type="term" value="P:mRNA processing"/>
    <property type="evidence" value="ECO:0007669"/>
    <property type="project" value="UniProtKB-KW"/>
</dbReference>
<dbReference type="GO" id="GO:0008270">
    <property type="term" value="F:zinc ion binding"/>
    <property type="evidence" value="ECO:0007669"/>
    <property type="project" value="UniProtKB-KW"/>
</dbReference>
<keyword evidence="5" id="KW-0507">mRNA processing</keyword>
<protein>
    <recommendedName>
        <fullName evidence="17">Splicing factor 1</fullName>
    </recommendedName>
    <alternativeName>
        <fullName evidence="21">Mammalian branch point-binding protein</fullName>
    </alternativeName>
    <alternativeName>
        <fullName evidence="20">Transcription factor ZFM1</fullName>
    </alternativeName>
    <alternativeName>
        <fullName evidence="19">Zinc finger gene in MEN1 locus</fullName>
    </alternativeName>
    <alternativeName>
        <fullName evidence="18">Zinc finger protein 162</fullName>
    </alternativeName>
</protein>
<dbReference type="InterPro" id="IPR036875">
    <property type="entry name" value="Znf_CCHC_sf"/>
</dbReference>
<dbReference type="GO" id="GO:0003729">
    <property type="term" value="F:mRNA binding"/>
    <property type="evidence" value="ECO:0007669"/>
    <property type="project" value="TreeGrafter"/>
</dbReference>
<dbReference type="InterPro" id="IPR055256">
    <property type="entry name" value="KH_1_KHDC4/BBP-like"/>
</dbReference>
<dbReference type="Gene3D" id="6.10.140.1790">
    <property type="match status" value="1"/>
</dbReference>
<dbReference type="SUPFAM" id="SSF54791">
    <property type="entry name" value="Eukaryotic type KH-domain (KH-domain type I)"/>
    <property type="match status" value="1"/>
</dbReference>
<evidence type="ECO:0000256" key="5">
    <source>
        <dbReference type="ARBA" id="ARBA00022664"/>
    </source>
</evidence>
<evidence type="ECO:0000256" key="19">
    <source>
        <dbReference type="ARBA" id="ARBA00075641"/>
    </source>
</evidence>
<dbReference type="PANTHER" id="PTHR11208">
    <property type="entry name" value="RNA-BINDING PROTEIN RELATED"/>
    <property type="match status" value="1"/>
</dbReference>
<dbReference type="FunFam" id="3.30.1370.10:FF:000016">
    <property type="entry name" value="Putative splicing factor 1"/>
    <property type="match status" value="1"/>
</dbReference>
<dbReference type="SUPFAM" id="SSF57756">
    <property type="entry name" value="Retrovirus zinc finger-like domains"/>
    <property type="match status" value="1"/>
</dbReference>
<dbReference type="InterPro" id="IPR047086">
    <property type="entry name" value="SF1-HH_sf"/>
</dbReference>
<dbReference type="SMART" id="SM00343">
    <property type="entry name" value="ZnF_C2HC"/>
    <property type="match status" value="2"/>
</dbReference>
<sequence length="848" mass="92255">MDILVACYGNDASDGVQDSPTNNTSRSEDVDTADPSSKPADDERAKSRSLSSHGEKRKHRSRSRKQKRKHSDRESRSSKKREHRHSRSRSRSHKRHRASRSKSRDRSRETRRRRSRSRSRRRSKSKSRKRSSGRDRYRYSPSSRYSSRRRSSSHSRSRNNTFERERSEGLAASGAEDISNNAPSPKSRFEENGAEPEKANNVNNNNIDHNLPPESADTSVNESLNSSVVDNESSAEAARRRRKSRWSKEGEKAFVPGMPTALPMNLTEEQQKLYLLQLQIEDITRKLRTGDLGIPANPEERSPSPEPIYDSFGKRLNTREVRTRQNLENERHRLIIKMQEMNPLYKPPSDYKPPLNRLSEKVYIPQDEHPELNFVGLLIGPRGNTLKQLERDTNTRIIIRGKGSVKEGKIGKREGPMPGEDEPLHAYITASEAESLQSAVERITNIIQQALEVPESQNELRKLQLRELALLNGTLRGDELALATYKCSNCGASTHKSWECPDRPNVTANIFCAFCGGAGHIARDCKNPQNSASAGAVLDEEYSALLAELGHDAGKGAGGLDALKPVVRINLAKPRLNVPSATAPFYAPQQLVPGMQWAPWMAPPASATGEATTLPAYPGVTTVAPDGSPFVLPPYPGIPAYAPDGTPVFVPPMYAPATDDTTAGIPLPYAPPPGETKVADPSAFSAVPSGEAQVPAGGAATPQNGVAPEGDYAAAYSYTQQQYAPLEGNQQQQSGTVVPGNVEGAVAAPPPPPPPPAAAAMQTMGAAPPYVAMPPPPQFVGMHPYFAGYNIPTPVPPPPPPPPPMQNEEQMPAPPPPPPPPPPPASGADYFAELLSAVPPPPPPPAAV</sequence>
<dbReference type="InterPro" id="IPR036612">
    <property type="entry name" value="KH_dom_type_1_sf"/>
</dbReference>
<evidence type="ECO:0000256" key="8">
    <source>
        <dbReference type="ARBA" id="ARBA00022771"/>
    </source>
</evidence>
<accession>A0A5S6R3I7</accession>
<evidence type="ECO:0000256" key="15">
    <source>
        <dbReference type="ARBA" id="ARBA00023242"/>
    </source>
</evidence>
<evidence type="ECO:0000313" key="26">
    <source>
        <dbReference type="Proteomes" id="UP000046395"/>
    </source>
</evidence>
<dbReference type="AlphaFoldDB" id="A0A5S6R3I7"/>
<keyword evidence="10 23" id="KW-0694">RNA-binding</keyword>
<comment type="function">
    <text evidence="16">Necessary for the ATP-dependent first step of spliceosome assembly. Binds to the intron branch point sequence (BPS) 5'-UACUAAC-3' of the pre-mRNA. May act as transcription repressor.</text>
</comment>
<feature type="region of interest" description="Disordered" evidence="24">
    <location>
        <begin position="1"/>
        <end position="251"/>
    </location>
</feature>
<keyword evidence="6" id="KW-0479">Metal-binding</keyword>
<evidence type="ECO:0000259" key="25">
    <source>
        <dbReference type="PROSITE" id="PS50158"/>
    </source>
</evidence>
<dbReference type="GO" id="GO:0048024">
    <property type="term" value="P:regulation of mRNA splicing, via spliceosome"/>
    <property type="evidence" value="ECO:0007669"/>
    <property type="project" value="TreeGrafter"/>
</dbReference>
<keyword evidence="12" id="KW-0805">Transcription regulation</keyword>
<dbReference type="Pfam" id="PF22675">
    <property type="entry name" value="KH-I_KHDC4-BBP"/>
    <property type="match status" value="1"/>
</dbReference>
<feature type="compositionally biased region" description="Basic residues" evidence="24">
    <location>
        <begin position="78"/>
        <end position="101"/>
    </location>
</feature>
<dbReference type="CDD" id="cd22382">
    <property type="entry name" value="KH-I_SF1"/>
    <property type="match status" value="1"/>
</dbReference>
<evidence type="ECO:0000256" key="7">
    <source>
        <dbReference type="ARBA" id="ARBA00022728"/>
    </source>
</evidence>
<dbReference type="Pfam" id="PF00098">
    <property type="entry name" value="zf-CCHC"/>
    <property type="match status" value="1"/>
</dbReference>
<reference evidence="27" key="1">
    <citation type="submission" date="2019-12" db="UniProtKB">
        <authorList>
            <consortium name="WormBaseParasite"/>
        </authorList>
    </citation>
    <scope>IDENTIFICATION</scope>
</reference>
<dbReference type="WBParaSite" id="TMUE_3000013988.1">
    <property type="protein sequence ID" value="TMUE_3000013988.1"/>
    <property type="gene ID" value="WBGene00292280"/>
</dbReference>
<evidence type="ECO:0000256" key="20">
    <source>
        <dbReference type="ARBA" id="ARBA00082911"/>
    </source>
</evidence>
<keyword evidence="26" id="KW-1185">Reference proteome</keyword>
<keyword evidence="14" id="KW-0508">mRNA splicing</keyword>
<comment type="similarity">
    <text evidence="2">Belongs to the BBP/SF1 family.</text>
</comment>
<dbReference type="GO" id="GO:0008380">
    <property type="term" value="P:RNA splicing"/>
    <property type="evidence" value="ECO:0007669"/>
    <property type="project" value="UniProtKB-KW"/>
</dbReference>
<evidence type="ECO:0000256" key="24">
    <source>
        <dbReference type="SAM" id="MobiDB-lite"/>
    </source>
</evidence>
<dbReference type="InterPro" id="IPR032570">
    <property type="entry name" value="SF1-HH"/>
</dbReference>
<dbReference type="GO" id="GO:0005654">
    <property type="term" value="C:nucleoplasm"/>
    <property type="evidence" value="ECO:0007669"/>
    <property type="project" value="UniProtKB-ARBA"/>
</dbReference>
<dbReference type="STRING" id="70415.A0A5S6R3I7"/>
<evidence type="ECO:0000256" key="12">
    <source>
        <dbReference type="ARBA" id="ARBA00023015"/>
    </source>
</evidence>
<feature type="region of interest" description="Disordered" evidence="24">
    <location>
        <begin position="728"/>
        <end position="761"/>
    </location>
</feature>
<feature type="compositionally biased region" description="Basic and acidic residues" evidence="24">
    <location>
        <begin position="187"/>
        <end position="198"/>
    </location>
</feature>
<evidence type="ECO:0000256" key="13">
    <source>
        <dbReference type="ARBA" id="ARBA00023163"/>
    </source>
</evidence>
<feature type="compositionally biased region" description="Basic residues" evidence="24">
    <location>
        <begin position="55"/>
        <end position="70"/>
    </location>
</feature>
<comment type="subcellular location">
    <subcellularLocation>
        <location evidence="1">Nucleus</location>
    </subcellularLocation>
</comment>
<feature type="compositionally biased region" description="Pro residues" evidence="24">
    <location>
        <begin position="748"/>
        <end position="757"/>
    </location>
</feature>
<evidence type="ECO:0000256" key="6">
    <source>
        <dbReference type="ARBA" id="ARBA00022723"/>
    </source>
</evidence>
<evidence type="ECO:0000256" key="18">
    <source>
        <dbReference type="ARBA" id="ARBA00075476"/>
    </source>
</evidence>
<evidence type="ECO:0000256" key="2">
    <source>
        <dbReference type="ARBA" id="ARBA00010382"/>
    </source>
</evidence>
<keyword evidence="11" id="KW-0007">Acetylation</keyword>
<evidence type="ECO:0000256" key="4">
    <source>
        <dbReference type="ARBA" id="ARBA00022553"/>
    </source>
</evidence>
<keyword evidence="4" id="KW-0597">Phosphoprotein</keyword>
<dbReference type="Proteomes" id="UP000046395">
    <property type="component" value="Unassembled WGS sequence"/>
</dbReference>
<dbReference type="GO" id="GO:0005681">
    <property type="term" value="C:spliceosomal complex"/>
    <property type="evidence" value="ECO:0007669"/>
    <property type="project" value="UniProtKB-KW"/>
</dbReference>